<keyword evidence="3" id="KW-0645">Protease</keyword>
<keyword evidence="9" id="KW-1185">Reference proteome</keyword>
<evidence type="ECO:0000256" key="2">
    <source>
        <dbReference type="ARBA" id="ARBA00012759"/>
    </source>
</evidence>
<keyword evidence="4" id="KW-0833">Ubl conjugation pathway</keyword>
<accession>A0A8H8DGY8</accession>
<dbReference type="CDD" id="cd16104">
    <property type="entry name" value="Ubl_USP14_like"/>
    <property type="match status" value="1"/>
</dbReference>
<evidence type="ECO:0000256" key="6">
    <source>
        <dbReference type="ARBA" id="ARBA00022807"/>
    </source>
</evidence>
<comment type="caution">
    <text evidence="8">The sequence shown here is derived from an EMBL/GenBank/DDBJ whole genome shotgun (WGS) entry which is preliminary data.</text>
</comment>
<dbReference type="EC" id="3.4.19.12" evidence="2"/>
<dbReference type="OrthoDB" id="333239at2759"/>
<evidence type="ECO:0000313" key="8">
    <source>
        <dbReference type="EMBL" id="KAG5458090.1"/>
    </source>
</evidence>
<sequence>MSSRAVRPPRPYPNPSTCPSGCRFCLLLAHKVSVKWSGKKFDDVEFNTDEPALVFKSKLFSLTGVAPDRQKIMIKGGLMKVRMPGCHLAEYRLESARPVTVGGRTLAESFSVVVKSPEPAISGWCTYARPPRCMCDFSVHPLNATLTVANTDPIGPYFYDDGNRRRASETPGEARSVYGRLDRWGARGDYGNSCRSTKSRQHVLHGENRTSSAHSISLAGFFVLPRFQSNQHTGAKLPDHVPFFSQNATLQCLRAIPELHTKLALYHGGVTGMDQQGNMTAALRDLYSQLGKSTESLPPMVFLQMLRSLFPQFAQTTQGVYAQQDAHECWSQIVSVLKHKLPGNSDGSSFVDKYMSGRFDTT</sequence>
<dbReference type="SUPFAM" id="SSF54001">
    <property type="entry name" value="Cysteine proteinases"/>
    <property type="match status" value="1"/>
</dbReference>
<dbReference type="AlphaFoldDB" id="A0A8H8DGY8"/>
<dbReference type="InterPro" id="IPR038765">
    <property type="entry name" value="Papain-like_cys_pep_sf"/>
</dbReference>
<dbReference type="InterPro" id="IPR001394">
    <property type="entry name" value="Peptidase_C19_UCH"/>
</dbReference>
<dbReference type="GO" id="GO:0061136">
    <property type="term" value="P:regulation of proteasomal protein catabolic process"/>
    <property type="evidence" value="ECO:0007669"/>
    <property type="project" value="TreeGrafter"/>
</dbReference>
<evidence type="ECO:0000256" key="5">
    <source>
        <dbReference type="ARBA" id="ARBA00022801"/>
    </source>
</evidence>
<keyword evidence="5" id="KW-0378">Hydrolase</keyword>
<name>A0A8H8DGY8_9FUNG</name>
<feature type="domain" description="Peptidase C19 ubiquitin carboxyl-terminal hydrolase" evidence="7">
    <location>
        <begin position="247"/>
        <end position="360"/>
    </location>
</feature>
<keyword evidence="6" id="KW-0788">Thiol protease</keyword>
<protein>
    <recommendedName>
        <fullName evidence="2">ubiquitinyl hydrolase 1</fullName>
        <ecNumber evidence="2">3.4.19.12</ecNumber>
    </recommendedName>
</protein>
<evidence type="ECO:0000256" key="3">
    <source>
        <dbReference type="ARBA" id="ARBA00022670"/>
    </source>
</evidence>
<comment type="catalytic activity">
    <reaction evidence="1">
        <text>Thiol-dependent hydrolysis of ester, thioester, amide, peptide and isopeptide bonds formed by the C-terminal Gly of ubiquitin (a 76-residue protein attached to proteins as an intracellular targeting signal).</text>
        <dbReference type="EC" id="3.4.19.12"/>
    </reaction>
</comment>
<dbReference type="GO" id="GO:0070628">
    <property type="term" value="F:proteasome binding"/>
    <property type="evidence" value="ECO:0007669"/>
    <property type="project" value="TreeGrafter"/>
</dbReference>
<dbReference type="Pfam" id="PF00443">
    <property type="entry name" value="UCH"/>
    <property type="match status" value="1"/>
</dbReference>
<dbReference type="GO" id="GO:0016579">
    <property type="term" value="P:protein deubiquitination"/>
    <property type="evidence" value="ECO:0007669"/>
    <property type="project" value="InterPro"/>
</dbReference>
<dbReference type="GO" id="GO:0004843">
    <property type="term" value="F:cysteine-type deubiquitinase activity"/>
    <property type="evidence" value="ECO:0007669"/>
    <property type="project" value="UniProtKB-EC"/>
</dbReference>
<dbReference type="Proteomes" id="UP000673691">
    <property type="component" value="Unassembled WGS sequence"/>
</dbReference>
<evidence type="ECO:0000259" key="7">
    <source>
        <dbReference type="Pfam" id="PF00443"/>
    </source>
</evidence>
<dbReference type="InterPro" id="IPR044635">
    <property type="entry name" value="UBP14-like"/>
</dbReference>
<evidence type="ECO:0000256" key="1">
    <source>
        <dbReference type="ARBA" id="ARBA00000707"/>
    </source>
</evidence>
<dbReference type="InterPro" id="IPR029071">
    <property type="entry name" value="Ubiquitin-like_domsf"/>
</dbReference>
<dbReference type="EMBL" id="JAEFCI010008995">
    <property type="protein sequence ID" value="KAG5458090.1"/>
    <property type="molecule type" value="Genomic_DNA"/>
</dbReference>
<dbReference type="SUPFAM" id="SSF54236">
    <property type="entry name" value="Ubiquitin-like"/>
    <property type="match status" value="1"/>
</dbReference>
<reference evidence="8 9" key="1">
    <citation type="journal article" name="Sci. Rep.">
        <title>Genome-scale phylogenetic analyses confirm Olpidium as the closest living zoosporic fungus to the non-flagellated, terrestrial fungi.</title>
        <authorList>
            <person name="Chang Y."/>
            <person name="Rochon D."/>
            <person name="Sekimoto S."/>
            <person name="Wang Y."/>
            <person name="Chovatia M."/>
            <person name="Sandor L."/>
            <person name="Salamov A."/>
            <person name="Grigoriev I.V."/>
            <person name="Stajich J.E."/>
            <person name="Spatafora J.W."/>
        </authorList>
    </citation>
    <scope>NUCLEOTIDE SEQUENCE [LARGE SCALE GENOMIC DNA]</scope>
    <source>
        <strain evidence="8">S191</strain>
    </source>
</reference>
<dbReference type="PANTHER" id="PTHR43982">
    <property type="entry name" value="UBIQUITIN CARBOXYL-TERMINAL HYDROLASE"/>
    <property type="match status" value="1"/>
</dbReference>
<dbReference type="Gene3D" id="3.90.70.10">
    <property type="entry name" value="Cysteine proteinases"/>
    <property type="match status" value="1"/>
</dbReference>
<dbReference type="PANTHER" id="PTHR43982:SF1">
    <property type="entry name" value="UBIQUITIN CARBOXYL-TERMINAL HYDROLASE 14"/>
    <property type="match status" value="1"/>
</dbReference>
<dbReference type="Gene3D" id="3.10.20.90">
    <property type="entry name" value="Phosphatidylinositol 3-kinase Catalytic Subunit, Chain A, domain 1"/>
    <property type="match status" value="1"/>
</dbReference>
<evidence type="ECO:0000256" key="4">
    <source>
        <dbReference type="ARBA" id="ARBA00022786"/>
    </source>
</evidence>
<proteinExistence type="predicted"/>
<organism evidence="8 9">
    <name type="scientific">Olpidium bornovanus</name>
    <dbReference type="NCBI Taxonomy" id="278681"/>
    <lineage>
        <taxon>Eukaryota</taxon>
        <taxon>Fungi</taxon>
        <taxon>Fungi incertae sedis</taxon>
        <taxon>Olpidiomycota</taxon>
        <taxon>Olpidiomycotina</taxon>
        <taxon>Olpidiomycetes</taxon>
        <taxon>Olpidiales</taxon>
        <taxon>Olpidiaceae</taxon>
        <taxon>Olpidium</taxon>
    </lineage>
</organism>
<dbReference type="GO" id="GO:0043161">
    <property type="term" value="P:proteasome-mediated ubiquitin-dependent protein catabolic process"/>
    <property type="evidence" value="ECO:0007669"/>
    <property type="project" value="InterPro"/>
</dbReference>
<gene>
    <name evidence="8" type="ORF">BJ554DRAFT_1759</name>
</gene>
<evidence type="ECO:0000313" key="9">
    <source>
        <dbReference type="Proteomes" id="UP000673691"/>
    </source>
</evidence>